<feature type="transmembrane region" description="Helical" evidence="1">
    <location>
        <begin position="57"/>
        <end position="75"/>
    </location>
</feature>
<feature type="transmembrane region" description="Helical" evidence="1">
    <location>
        <begin position="30"/>
        <end position="50"/>
    </location>
</feature>
<evidence type="ECO:0000313" key="3">
    <source>
        <dbReference type="Proteomes" id="UP000064243"/>
    </source>
</evidence>
<dbReference type="AlphaFoldDB" id="A0A106BI02"/>
<sequence>MTHFALFASAFFTVFLLGFQQKNVHGKHYIAAIVTSLGIGSAQIFLWQLIPDANATQIAATLMGGPIGIVSAMYLHPRLMRPRDGGIVPNVKTEGETA</sequence>
<comment type="caution">
    <text evidence="2">The sequence shown here is derived from an EMBL/GenBank/DDBJ whole genome shotgun (WGS) entry which is preliminary data.</text>
</comment>
<keyword evidence="3" id="KW-1185">Reference proteome</keyword>
<organism evidence="2 3">
    <name type="scientific">Thiobacillus denitrificans</name>
    <dbReference type="NCBI Taxonomy" id="36861"/>
    <lineage>
        <taxon>Bacteria</taxon>
        <taxon>Pseudomonadati</taxon>
        <taxon>Pseudomonadota</taxon>
        <taxon>Betaproteobacteria</taxon>
        <taxon>Nitrosomonadales</taxon>
        <taxon>Thiobacillaceae</taxon>
        <taxon>Thiobacillus</taxon>
    </lineage>
</organism>
<gene>
    <name evidence="2" type="ORF">ABW22_15785</name>
</gene>
<dbReference type="PATRIC" id="fig|36861.3.peg.3021"/>
<reference evidence="2 3" key="1">
    <citation type="journal article" date="2015" name="Appl. Environ. Microbiol.">
        <title>Aerobic and Anaerobic Thiosulfate Oxidation by a Cold-Adapted, Subglacial Chemoautotroph.</title>
        <authorList>
            <person name="Harrold Z.R."/>
            <person name="Skidmore M.L."/>
            <person name="Hamilton T.L."/>
            <person name="Desch L."/>
            <person name="Amada K."/>
            <person name="van Gelder W."/>
            <person name="Glover K."/>
            <person name="Roden E.E."/>
            <person name="Boyd E.S."/>
        </authorList>
    </citation>
    <scope>NUCLEOTIDE SEQUENCE [LARGE SCALE GENOMIC DNA]</scope>
    <source>
        <strain evidence="2 3">RG</strain>
    </source>
</reference>
<dbReference type="OrthoDB" id="8563717at2"/>
<protein>
    <submittedName>
        <fullName evidence="2">Uncharacterized protein</fullName>
    </submittedName>
</protein>
<dbReference type="RefSeq" id="WP_059759085.1">
    <property type="nucleotide sequence ID" value="NZ_LDUG01000056.1"/>
</dbReference>
<keyword evidence="1" id="KW-0472">Membrane</keyword>
<name>A0A106BI02_THIDE</name>
<dbReference type="EMBL" id="LDUG01000056">
    <property type="protein sequence ID" value="KVW92637.1"/>
    <property type="molecule type" value="Genomic_DNA"/>
</dbReference>
<evidence type="ECO:0000313" key="2">
    <source>
        <dbReference type="EMBL" id="KVW92637.1"/>
    </source>
</evidence>
<proteinExistence type="predicted"/>
<accession>A0A106BI02</accession>
<keyword evidence="1" id="KW-0812">Transmembrane</keyword>
<keyword evidence="1" id="KW-1133">Transmembrane helix</keyword>
<evidence type="ECO:0000256" key="1">
    <source>
        <dbReference type="SAM" id="Phobius"/>
    </source>
</evidence>
<dbReference type="Proteomes" id="UP000064243">
    <property type="component" value="Unassembled WGS sequence"/>
</dbReference>